<keyword evidence="3" id="KW-0245">EGF-like domain</keyword>
<keyword evidence="3" id="KW-1015">Disulfide bond</keyword>
<reference evidence="6 7" key="1">
    <citation type="journal article" date="2018" name="Genome Biol. Evol.">
        <title>Multiple Roots of Fruiting Body Formation in Amoebozoa.</title>
        <authorList>
            <person name="Hillmann F."/>
            <person name="Forbes G."/>
            <person name="Novohradska S."/>
            <person name="Ferling I."/>
            <person name="Riege K."/>
            <person name="Groth M."/>
            <person name="Westermann M."/>
            <person name="Marz M."/>
            <person name="Spaller T."/>
            <person name="Winckler T."/>
            <person name="Schaap P."/>
            <person name="Glockner G."/>
        </authorList>
    </citation>
    <scope>NUCLEOTIDE SEQUENCE [LARGE SCALE GENOMIC DNA]</scope>
    <source>
        <strain evidence="6 7">Jena</strain>
    </source>
</reference>
<evidence type="ECO:0000256" key="3">
    <source>
        <dbReference type="PROSITE-ProRule" id="PRU00076"/>
    </source>
</evidence>
<evidence type="ECO:0000313" key="6">
    <source>
        <dbReference type="EMBL" id="PRP79954.1"/>
    </source>
</evidence>
<dbReference type="CDD" id="cd00054">
    <property type="entry name" value="EGF_CA"/>
    <property type="match status" value="1"/>
</dbReference>
<dbReference type="Pfam" id="PF24619">
    <property type="entry name" value="Ig_SibA"/>
    <property type="match status" value="1"/>
</dbReference>
<dbReference type="InterPro" id="IPR056844">
    <property type="entry name" value="SibA-E_N"/>
</dbReference>
<dbReference type="PROSITE" id="PS01186">
    <property type="entry name" value="EGF_2"/>
    <property type="match status" value="1"/>
</dbReference>
<sequence length="3015" mass="320606">MKAASVSSDMKTEGVAREVTGSRVTVEGELRDKRGIRNVLSTHEAAHLPPASSGCRSYTYLSAKDWNIVTFRVNTAWRRTYTPMTPFLPQPNDITTIESSYTFDFGDGTNIPFTQMTTTSINTFDDWLVTTWKTTHVYPKQPGTYVAFHSNANRISTLKNNADQMWRIQATVIIDGLNPNNSPSSAALPIIGVNAGTINTWNIPYVDSDGDSVEFSPSTAAEQLGPSAGNYKAVPKLTISKDGLVTFDTRGVDAGLYQTQHMVRDSRGAAIPVDYIIQINQAGTCTQSCMNAPNGNTPANSRLVWWANEALRQLGTSTFTVKQFSDKVDSVTRTYGVAYSNIYDWSLSIANGRGAAGIIAYISSVFPGASSCDSNNDCSCPSGQVLTPPAPQINEIRGSNEGAIDATIAAKPNTPWCVKSAPLLVSNGTTSETTTPSTDPKGSIYRVNVGDSLSFPVIGDDPLQPSFPVVISASGIPSGAAFSTKDCEGKLCRCTSGSCGDLQYGNVQWTPRQEDKGQYAMCFGAYQPGVAYAVGQHCLSIEVIPPLCNTGSIKPGCTSRDPSTCCNCPTGFDPATACLSCQTGFFGPDCQPCPNCNNGQCQDGYSGSGTCVCDSGYSGLNCQTDSGKCDNSRGSYISSVNSISNAILNPQQTNVYLSPADTSITLPFTFKRPSRYYYDVILLIDRTLSVDDLNDISASVTAFMNARPNIAVAVATVTNGEDSSTLLGSGLSTSIADTKTQTDWIAANRIGNQNAGKPAVDAAMKAITSWDTAKVKWRSDTYRTVVMFARPTVSYGATLTQLTGNYRGQALTFVNFINGKTGTRPFAQWSNNVNLPDNDAPVFGLFNDVSGLFGGGTSSGVKLQYTKAFVTAKTNVATLQVSAAGWGSVNVDVKYNNAPTTSSTAVTVYQYKARDFSLAGSDVDGNTVNMRILSLPKNMSLTVNGRAVTVNAVYPSGSTFSIITDRYYRATSTFDYVANDGCEDSASSRATVTVIPVNSPPTAIDGKFRIKQGDTQTFTFSPLVSDVDNDTPLRAQITGFTPSNSVLRQNGVAITRNSIVMVTDTITFVPDARFNGVASIQFVGLDPSSEASNAAKVDVTVDFVNSAPSLVGPSSTACSLGQICSLEYSFSDLDNDAQKVNVLVNGLAALPLITARNVRWNGNSAALPNTGSVSLPNMTPQVNSTFTISFLVDSNSTANLGTLSIQLEDVNGGKSGTISTSLTAPNNPPTISSVNPRDLIIAELQPLVVTVIGTDRDGVQGGRLRMSINLPSVGTITVGGQPLTASGYLPTSLLVVGGTTTAPTSSYAFTYVPPKYFNGTVNVGVVFVDPLGLSVERQISIIVPFTNHPASVSPPGVRICKIGSVCIVSISVEDPDLGDTTNVVTTNVNLNYVDSISSKVFPDGLNSGVVSSTQNTTIGVKAPAKWSTDFSLSVTDLARGDIGKFYVQATDSYGLPSNLLEVSVQAGPNTAPTFVSPQVKVTVPTEDAVNIDVKGTDVDGTQGGKLKLVVDSLPARGDLTLSDNTKLVVGSIIDFTPDTPTTSTFQLKFTPQKYTYGTFSFTYHLVDILDLPSVQFTTNLDVQFVNHQPTVTSNSQSVSCGLGVNCSIPLNIRDLDIPDNETLTLKAFGLNELYVDAVYVGYVGNYTRLPAGSKNGLKLLTALPPVSSASLLLSVKTTASNQDLGTITFTVTDFYGKTSADLQVSVSAKENKAPTLNSTSDIKPIKENPEDISITLTGQDEDLTPTPQGSKLKIVVSKLPTKGQLYTTDNQVVNFDGISETLRVEDTVSVPQRSSYTFRYVPEPYTNGVDGFSFVFIDSIGASSPEYSVKIQVDPVNHPPSVKTTSGSVTCPLGAPCSIPITVSDPDKGDILGIVLEKWEMNSVDSVKTSFGGVDKIVDTKVVNVNVTTGMSTLDTAQFIVTASSYALGSLGTFTVSAVDRSGMRSSLLPITITAKASSPPYLSSQDPINPVSLLGDTNRTVNIVGTDDDGVQGANLTLVIYNAPANGVLYTRARAAVPATVPNGGYAFAATENVPGVGPLGASVSNFLVTYVPRTYFSGSDTLTYGFIDPLGLASDTTYRLNLQVDFVNHAPTLSTPSPTITCGFLSECTATILVNDPDVGDLQTVSMIYNLGPHVTQLATSYLTSSSPLPLSDGIVQKDVQPISTITFTFSTDSLISGEFGSLTFVSKDSNGKESLPLTVKAKAANNRPPFHVSPEFSVVELKEDGNVTFTVNGSDLDGLQGANLSLKVLTFPASGALKDDTGRVITITTATLQRAGSVGNTSSFVINYTPKPLFHSQDSFTYQYVDPLGGQSDIYTYRFDVTHVNHAPTGQDFETSGNSGEPIYLTQFSAADVDGDDLFLQILDQAATGNLTDSDDLPLQSVKRAFISELIPGGKWKLTYVSPVLASGSPYLTLPFRFFDGELYSEVYNARVNIKQSQYPPTVESINLRTRLNEMINFTINATSITETPEQISITMETVPAKGSLCLRPDLTQCLSQGSSYSSANTVLYYQPPNGAYSFPNGAAFASFTFYGTDTFGLKSSTEAGSVIVDFVNQPPVSLMEKVLNVYQGQPFKFTLQAVDDVTPASDLTYSVSAIPNRGTLGYVDAEDLSGTTSLTAPETLSREIRDLVYTSPANEWGGNFTEFNVTVRDDDTNNPGITVVNVKVNVIHVNQPPVLSGDNNHVNYWNTSRVLAWNATDVDSPNESLVFIIVRLPPAGKLHYCKYDNSTGECETGDEITLNGSPLNQTSPGSAQWRVVYVPTVGTSGRFPTQVTVVDDYNRESATLMANVLVKRLNAPPVVTTHGPFLGISGSIISTNGTVVDDADSGSIPINVVVRIQGDNLARLVMENPGAFVQTKGHADCFYGEGQKSINCTASRQSLAKYLPLLRFDASNATAGNYTVDVSVDDLGAGAEYYERSFNHLTASAQFFVRVEASEVPVAGAQTGLTAAIAAGSVGGAVAAAAAVGLVAKLVKKPDDEIFANMLDFDSAGVVDNPLYVQQDVDRVNPLYEED</sequence>
<evidence type="ECO:0000259" key="5">
    <source>
        <dbReference type="PROSITE" id="PS50026"/>
    </source>
</evidence>
<protein>
    <submittedName>
        <fullName evidence="6">Type A von Willebrand factor domain-containing protein</fullName>
    </submittedName>
</protein>
<comment type="caution">
    <text evidence="3">Lacks conserved residue(s) required for the propagation of feature annotation.</text>
</comment>
<comment type="subunit">
    <text evidence="2">Interacts with talA/talin.</text>
</comment>
<evidence type="ECO:0000313" key="7">
    <source>
        <dbReference type="Proteomes" id="UP000241769"/>
    </source>
</evidence>
<proteinExistence type="inferred from homology"/>
<accession>A0A2P6N7M5</accession>
<feature type="domain" description="EGF-like" evidence="5">
    <location>
        <begin position="586"/>
        <end position="623"/>
    </location>
</feature>
<evidence type="ECO:0000256" key="4">
    <source>
        <dbReference type="SAM" id="MobiDB-lite"/>
    </source>
</evidence>
<dbReference type="Pfam" id="PF24908">
    <property type="entry name" value="Ig_SIBA-E_2nd"/>
    <property type="match status" value="1"/>
</dbReference>
<feature type="disulfide bond" evidence="3">
    <location>
        <begin position="613"/>
        <end position="622"/>
    </location>
</feature>
<name>A0A2P6N7M5_9EUKA</name>
<keyword evidence="7" id="KW-1185">Reference proteome</keyword>
<dbReference type="Proteomes" id="UP000241769">
    <property type="component" value="Unassembled WGS sequence"/>
</dbReference>
<dbReference type="PROSITE" id="PS50026">
    <property type="entry name" value="EGF_3"/>
    <property type="match status" value="1"/>
</dbReference>
<evidence type="ECO:0000256" key="2">
    <source>
        <dbReference type="ARBA" id="ARBA00064229"/>
    </source>
</evidence>
<comment type="similarity">
    <text evidence="1">Belongs to the SIB family.</text>
</comment>
<feature type="region of interest" description="Disordered" evidence="4">
    <location>
        <begin position="1"/>
        <end position="20"/>
    </location>
</feature>
<comment type="caution">
    <text evidence="6">The sequence shown here is derived from an EMBL/GenBank/DDBJ whole genome shotgun (WGS) entry which is preliminary data.</text>
</comment>
<dbReference type="PROSITE" id="PS00022">
    <property type="entry name" value="EGF_1"/>
    <property type="match status" value="1"/>
</dbReference>
<dbReference type="InterPro" id="IPR000742">
    <property type="entry name" value="EGF"/>
</dbReference>
<dbReference type="InParanoid" id="A0A2P6N7M5"/>
<dbReference type="STRING" id="1890364.A0A2P6N7M5"/>
<dbReference type="InterPro" id="IPR056851">
    <property type="entry name" value="Ig_SibA-E"/>
</dbReference>
<evidence type="ECO:0000256" key="1">
    <source>
        <dbReference type="ARBA" id="ARBA00061597"/>
    </source>
</evidence>
<dbReference type="InterPro" id="IPR056847">
    <property type="entry name" value="Ig_SibA-E_2nd"/>
</dbReference>
<dbReference type="OrthoDB" id="286301at2759"/>
<organism evidence="6 7">
    <name type="scientific">Planoprotostelium fungivorum</name>
    <dbReference type="NCBI Taxonomy" id="1890364"/>
    <lineage>
        <taxon>Eukaryota</taxon>
        <taxon>Amoebozoa</taxon>
        <taxon>Evosea</taxon>
        <taxon>Variosea</taxon>
        <taxon>Cavosteliida</taxon>
        <taxon>Cavosteliaceae</taxon>
        <taxon>Planoprotostelium</taxon>
    </lineage>
</organism>
<dbReference type="Pfam" id="PF24907">
    <property type="entry name" value="SIBA-E_N"/>
    <property type="match status" value="1"/>
</dbReference>
<dbReference type="EMBL" id="MDYQ01000165">
    <property type="protein sequence ID" value="PRP79954.1"/>
    <property type="molecule type" value="Genomic_DNA"/>
</dbReference>
<gene>
    <name evidence="6" type="ORF">PROFUN_05930</name>
</gene>